<reference evidence="2" key="2">
    <citation type="submission" date="2015-03" db="UniProtKB">
        <authorList>
            <consortium name="EnsemblPlants"/>
        </authorList>
    </citation>
    <scope>IDENTIFICATION</scope>
</reference>
<dbReference type="Gramene" id="OBART01G36500.1">
    <property type="protein sequence ID" value="OBART01G36500.1"/>
    <property type="gene ID" value="OBART01G36500"/>
</dbReference>
<accession>A0A0D3EW00</accession>
<dbReference type="EnsemblPlants" id="OBART01G36500.1">
    <property type="protein sequence ID" value="OBART01G36500.1"/>
    <property type="gene ID" value="OBART01G36500"/>
</dbReference>
<dbReference type="PaxDb" id="65489-OBART01G36500.1"/>
<dbReference type="AlphaFoldDB" id="A0A0D3EW00"/>
<evidence type="ECO:0000256" key="1">
    <source>
        <dbReference type="SAM" id="MobiDB-lite"/>
    </source>
</evidence>
<organism evidence="2">
    <name type="scientific">Oryza barthii</name>
    <dbReference type="NCBI Taxonomy" id="65489"/>
    <lineage>
        <taxon>Eukaryota</taxon>
        <taxon>Viridiplantae</taxon>
        <taxon>Streptophyta</taxon>
        <taxon>Embryophyta</taxon>
        <taxon>Tracheophyta</taxon>
        <taxon>Spermatophyta</taxon>
        <taxon>Magnoliopsida</taxon>
        <taxon>Liliopsida</taxon>
        <taxon>Poales</taxon>
        <taxon>Poaceae</taxon>
        <taxon>BOP clade</taxon>
        <taxon>Oryzoideae</taxon>
        <taxon>Oryzeae</taxon>
        <taxon>Oryzinae</taxon>
        <taxon>Oryza</taxon>
    </lineage>
</organism>
<proteinExistence type="predicted"/>
<dbReference type="HOGENOM" id="CLU_2310356_0_0_1"/>
<name>A0A0D3EW00_9ORYZ</name>
<evidence type="ECO:0000313" key="2">
    <source>
        <dbReference type="EnsemblPlants" id="OBART01G36500.1"/>
    </source>
</evidence>
<dbReference type="Proteomes" id="UP000026960">
    <property type="component" value="Chromosome 1"/>
</dbReference>
<evidence type="ECO:0000313" key="3">
    <source>
        <dbReference type="Proteomes" id="UP000026960"/>
    </source>
</evidence>
<sequence length="100" mass="11042">MASITARKNRSNVDHRFSMDSPAKTRASRSRVQCCDCQRGAVHLERRRAVREQQGGISLYDSMNVGMIKNRHGTVIIIRKKKQGPANSDAGTDAPMCPSA</sequence>
<reference evidence="2" key="1">
    <citation type="journal article" date="2009" name="Rice">
        <title>De Novo Next Generation Sequencing of Plant Genomes.</title>
        <authorList>
            <person name="Rounsley S."/>
            <person name="Marri P.R."/>
            <person name="Yu Y."/>
            <person name="He R."/>
            <person name="Sisneros N."/>
            <person name="Goicoechea J.L."/>
            <person name="Lee S.J."/>
            <person name="Angelova A."/>
            <person name="Kudrna D."/>
            <person name="Luo M."/>
            <person name="Affourtit J."/>
            <person name="Desany B."/>
            <person name="Knight J."/>
            <person name="Niazi F."/>
            <person name="Egholm M."/>
            <person name="Wing R.A."/>
        </authorList>
    </citation>
    <scope>NUCLEOTIDE SEQUENCE [LARGE SCALE GENOMIC DNA]</scope>
    <source>
        <strain evidence="2">cv. IRGC 105608</strain>
    </source>
</reference>
<protein>
    <submittedName>
        <fullName evidence="2">Uncharacterized protein</fullName>
    </submittedName>
</protein>
<keyword evidence="3" id="KW-1185">Reference proteome</keyword>
<feature type="region of interest" description="Disordered" evidence="1">
    <location>
        <begin position="1"/>
        <end position="30"/>
    </location>
</feature>
<feature type="region of interest" description="Disordered" evidence="1">
    <location>
        <begin position="80"/>
        <end position="100"/>
    </location>
</feature>